<dbReference type="Proteomes" id="UP001139887">
    <property type="component" value="Unassembled WGS sequence"/>
</dbReference>
<accession>A0A9W8M1G8</accession>
<proteinExistence type="predicted"/>
<gene>
    <name evidence="1" type="ORF">IWW36_000799</name>
</gene>
<evidence type="ECO:0000313" key="2">
    <source>
        <dbReference type="Proteomes" id="UP001139887"/>
    </source>
</evidence>
<reference evidence="1" key="1">
    <citation type="submission" date="2022-07" db="EMBL/GenBank/DDBJ databases">
        <title>Phylogenomic reconstructions and comparative analyses of Kickxellomycotina fungi.</title>
        <authorList>
            <person name="Reynolds N.K."/>
            <person name="Stajich J.E."/>
            <person name="Barry K."/>
            <person name="Grigoriev I.V."/>
            <person name="Crous P."/>
            <person name="Smith M.E."/>
        </authorList>
    </citation>
    <scope>NUCLEOTIDE SEQUENCE</scope>
    <source>
        <strain evidence="1">NRRL 1566</strain>
    </source>
</reference>
<evidence type="ECO:0000313" key="1">
    <source>
        <dbReference type="EMBL" id="KAJ2851838.1"/>
    </source>
</evidence>
<protein>
    <submittedName>
        <fullName evidence="1">Uncharacterized protein</fullName>
    </submittedName>
</protein>
<sequence length="143" mass="16508">MTSIHNNSSSGLQKTLQLNNILDELKIHKDIADSLSKKVDDGLPGFNQLAPDNDPSKKKHREELLGFDKELKKCLSDVNELYQKARTLVDELDPTQRESEEVKKRLEECKSCRDNIEDTAEQIELNLKMFDVYPEGWTEFLRS</sequence>
<organism evidence="1 2">
    <name type="scientific">Coemansia brasiliensis</name>
    <dbReference type="NCBI Taxonomy" id="2650707"/>
    <lineage>
        <taxon>Eukaryota</taxon>
        <taxon>Fungi</taxon>
        <taxon>Fungi incertae sedis</taxon>
        <taxon>Zoopagomycota</taxon>
        <taxon>Kickxellomycotina</taxon>
        <taxon>Kickxellomycetes</taxon>
        <taxon>Kickxellales</taxon>
        <taxon>Kickxellaceae</taxon>
        <taxon>Coemansia</taxon>
    </lineage>
</organism>
<dbReference type="EMBL" id="JANBUW010000008">
    <property type="protein sequence ID" value="KAJ2851838.1"/>
    <property type="molecule type" value="Genomic_DNA"/>
</dbReference>
<keyword evidence="2" id="KW-1185">Reference proteome</keyword>
<dbReference type="AlphaFoldDB" id="A0A9W8M1G8"/>
<comment type="caution">
    <text evidence="1">The sequence shown here is derived from an EMBL/GenBank/DDBJ whole genome shotgun (WGS) entry which is preliminary data.</text>
</comment>
<name>A0A9W8M1G8_9FUNG</name>